<reference evidence="1 2" key="1">
    <citation type="submission" date="2020-03" db="EMBL/GenBank/DDBJ databases">
        <title>Genomic Encyclopedia of Type Strains, Phase IV (KMG-IV): sequencing the most valuable type-strain genomes for metagenomic binning, comparative biology and taxonomic classification.</title>
        <authorList>
            <person name="Goeker M."/>
        </authorList>
    </citation>
    <scope>NUCLEOTIDE SEQUENCE [LARGE SCALE GENOMIC DNA]</scope>
    <source>
        <strain evidence="1 2">DSM 27651</strain>
    </source>
</reference>
<protein>
    <recommendedName>
        <fullName evidence="3">Phage protein, HK97 gp10 family</fullName>
    </recommendedName>
</protein>
<gene>
    <name evidence="1" type="ORF">GGR88_001337</name>
</gene>
<name>A0ABX0XL31_9SPHN</name>
<dbReference type="RefSeq" id="WP_167953792.1">
    <property type="nucleotide sequence ID" value="NZ_JAATJE010000001.1"/>
</dbReference>
<comment type="caution">
    <text evidence="1">The sequence shown here is derived from an EMBL/GenBank/DDBJ whole genome shotgun (WGS) entry which is preliminary data.</text>
</comment>
<evidence type="ECO:0008006" key="3">
    <source>
        <dbReference type="Google" id="ProtNLM"/>
    </source>
</evidence>
<keyword evidence="2" id="KW-1185">Reference proteome</keyword>
<proteinExistence type="predicted"/>
<evidence type="ECO:0000313" key="1">
    <source>
        <dbReference type="EMBL" id="NJC33863.1"/>
    </source>
</evidence>
<sequence>MSRTKVSKLAKRVLKTFPDRLQDEIAGELNDGGQALARAMQARAPKKTGATIRGISFRVLAKTLRLRVGLIGTPRGRAKLFYARIQDLGRRAQNVRVERRKRGIFKRLVGGRKPAEDIAGTYTMKVPAMAPKRFVTGRFTNVRRIMRGRLLRAYDRAMRSAKGAGA</sequence>
<organism evidence="1 2">
    <name type="scientific">Sphingomonas jejuensis</name>
    <dbReference type="NCBI Taxonomy" id="904715"/>
    <lineage>
        <taxon>Bacteria</taxon>
        <taxon>Pseudomonadati</taxon>
        <taxon>Pseudomonadota</taxon>
        <taxon>Alphaproteobacteria</taxon>
        <taxon>Sphingomonadales</taxon>
        <taxon>Sphingomonadaceae</taxon>
        <taxon>Sphingomonas</taxon>
    </lineage>
</organism>
<dbReference type="EMBL" id="JAATJE010000001">
    <property type="protein sequence ID" value="NJC33863.1"/>
    <property type="molecule type" value="Genomic_DNA"/>
</dbReference>
<accession>A0ABX0XL31</accession>
<dbReference type="Proteomes" id="UP000734218">
    <property type="component" value="Unassembled WGS sequence"/>
</dbReference>
<evidence type="ECO:0000313" key="2">
    <source>
        <dbReference type="Proteomes" id="UP000734218"/>
    </source>
</evidence>